<feature type="compositionally biased region" description="Polar residues" evidence="2">
    <location>
        <begin position="181"/>
        <end position="193"/>
    </location>
</feature>
<proteinExistence type="predicted"/>
<gene>
    <name evidence="3" type="ORF">CCAM_LOCUS15206</name>
</gene>
<dbReference type="EMBL" id="OOIL02001193">
    <property type="protein sequence ID" value="VFQ73430.1"/>
    <property type="molecule type" value="Genomic_DNA"/>
</dbReference>
<evidence type="ECO:0000256" key="2">
    <source>
        <dbReference type="SAM" id="MobiDB-lite"/>
    </source>
</evidence>
<feature type="region of interest" description="Disordered" evidence="2">
    <location>
        <begin position="36"/>
        <end position="71"/>
    </location>
</feature>
<feature type="compositionally biased region" description="Polar residues" evidence="2">
    <location>
        <begin position="614"/>
        <end position="627"/>
    </location>
</feature>
<feature type="region of interest" description="Disordered" evidence="2">
    <location>
        <begin position="96"/>
        <end position="216"/>
    </location>
</feature>
<feature type="compositionally biased region" description="Basic and acidic residues" evidence="2">
    <location>
        <begin position="198"/>
        <end position="215"/>
    </location>
</feature>
<evidence type="ECO:0000313" key="3">
    <source>
        <dbReference type="EMBL" id="VFQ73430.1"/>
    </source>
</evidence>
<dbReference type="OrthoDB" id="671678at2759"/>
<feature type="compositionally biased region" description="Low complexity" evidence="2">
    <location>
        <begin position="60"/>
        <end position="70"/>
    </location>
</feature>
<name>A0A484LAQ4_9ASTE</name>
<evidence type="ECO:0000313" key="4">
    <source>
        <dbReference type="Proteomes" id="UP000595140"/>
    </source>
</evidence>
<feature type="compositionally biased region" description="Low complexity" evidence="2">
    <location>
        <begin position="123"/>
        <end position="140"/>
    </location>
</feature>
<evidence type="ECO:0000256" key="1">
    <source>
        <dbReference type="SAM" id="Coils"/>
    </source>
</evidence>
<dbReference type="Proteomes" id="UP000595140">
    <property type="component" value="Unassembled WGS sequence"/>
</dbReference>
<feature type="compositionally biased region" description="Pro residues" evidence="2">
    <location>
        <begin position="562"/>
        <end position="571"/>
    </location>
</feature>
<reference evidence="3 4" key="1">
    <citation type="submission" date="2018-04" db="EMBL/GenBank/DDBJ databases">
        <authorList>
            <person name="Vogel A."/>
        </authorList>
    </citation>
    <scope>NUCLEOTIDE SEQUENCE [LARGE SCALE GENOMIC DNA]</scope>
</reference>
<dbReference type="SUPFAM" id="SSF57997">
    <property type="entry name" value="Tropomyosin"/>
    <property type="match status" value="1"/>
</dbReference>
<dbReference type="Gene3D" id="1.20.5.340">
    <property type="match status" value="1"/>
</dbReference>
<protein>
    <submittedName>
        <fullName evidence="3">Uncharacterized protein</fullName>
    </submittedName>
</protein>
<feature type="region of interest" description="Disordered" evidence="2">
    <location>
        <begin position="557"/>
        <end position="576"/>
    </location>
</feature>
<sequence>MAPVDPATWTHESSIIKEDELREVAELLGRGFRVHHPNAAGGVSSPERSKTPPVVESNPAGSSSGSQAQGNTTALAVCKPPAALDVIPISAILGLRKPTPSRKRPREGVTGDDFLPKNNKSEGTPASLSPLTTSSGTQSTAPAAASGGLELPNPDSLDREGDELLDQSALKRPAVQPQPEVINTSPLSATISQGVEGEADRQKEPETSPAREKKASHWTIQGNLEKMRESVQEPAFPQARPDLLALNALHFMEQAQQSLLTLTEQYLGGASGNYRAVVVLKEKELAVRALQQKVDTLEQQFQVLQEENARLKANGSMELAAERSRVKSLQEQISIYQRGTLDLETQFDRLQAQISILESKVSASEDKVGSLKTELVERESRIFKLENSLHDAKQESAHLNDLVIKHIEAKRLILGKLEKERQTASELRSRMDELEKTIAAHQGEVAALTTRAEALYKEGKFGRRITFISPNWHQGVLFRVPAPLLTVPERKFLLAILARPVRRRDAIPTQELPGWSLARGLPPKSEVVSDDDFFASPAQSNDVAGLSPGEFSRLYPALRLPAPSPPSPPRLPSERIGWDSMTLQDFALYQRMRRAKLGRSLPSAEAEPSRESRTASPNLLKSLNDGSSLGAPAPRPGTWENYDIEEAADSAACPSSQGRSPWKGPPPPSC</sequence>
<feature type="coiled-coil region" evidence="1">
    <location>
        <begin position="280"/>
        <end position="314"/>
    </location>
</feature>
<organism evidence="3 4">
    <name type="scientific">Cuscuta campestris</name>
    <dbReference type="NCBI Taxonomy" id="132261"/>
    <lineage>
        <taxon>Eukaryota</taxon>
        <taxon>Viridiplantae</taxon>
        <taxon>Streptophyta</taxon>
        <taxon>Embryophyta</taxon>
        <taxon>Tracheophyta</taxon>
        <taxon>Spermatophyta</taxon>
        <taxon>Magnoliopsida</taxon>
        <taxon>eudicotyledons</taxon>
        <taxon>Gunneridae</taxon>
        <taxon>Pentapetalae</taxon>
        <taxon>asterids</taxon>
        <taxon>lamiids</taxon>
        <taxon>Solanales</taxon>
        <taxon>Convolvulaceae</taxon>
        <taxon>Cuscuteae</taxon>
        <taxon>Cuscuta</taxon>
        <taxon>Cuscuta subgen. Grammica</taxon>
        <taxon>Cuscuta sect. Cleistogrammica</taxon>
    </lineage>
</organism>
<feature type="coiled-coil region" evidence="1">
    <location>
        <begin position="340"/>
        <end position="451"/>
    </location>
</feature>
<dbReference type="AlphaFoldDB" id="A0A484LAQ4"/>
<accession>A0A484LAQ4</accession>
<keyword evidence="1" id="KW-0175">Coiled coil</keyword>
<feature type="region of interest" description="Disordered" evidence="2">
    <location>
        <begin position="599"/>
        <end position="670"/>
    </location>
</feature>
<keyword evidence="4" id="KW-1185">Reference proteome</keyword>